<accession>A0ABV9W9N1</accession>
<evidence type="ECO:0000259" key="8">
    <source>
        <dbReference type="PROSITE" id="PS50893"/>
    </source>
</evidence>
<dbReference type="Pfam" id="PF00664">
    <property type="entry name" value="ABC_membrane"/>
    <property type="match status" value="1"/>
</dbReference>
<keyword evidence="4 10" id="KW-0067">ATP-binding</keyword>
<dbReference type="PANTHER" id="PTHR24221:SF203">
    <property type="entry name" value="ATP-BINDING_PERMEASE FUSION ABC TRANSPORTER-RELATED"/>
    <property type="match status" value="1"/>
</dbReference>
<feature type="transmembrane region" description="Helical" evidence="7">
    <location>
        <begin position="36"/>
        <end position="57"/>
    </location>
</feature>
<evidence type="ECO:0000256" key="5">
    <source>
        <dbReference type="ARBA" id="ARBA00022989"/>
    </source>
</evidence>
<dbReference type="Proteomes" id="UP001595912">
    <property type="component" value="Unassembled WGS sequence"/>
</dbReference>
<sequence>MFRLLARWVDPFRDDVAAPPATVPSYLRQVLRPLRGVVAVSVGLSVVVAAIDVWLVAYAGRLVDLLGAAAPDTFWAEHGTELLGAAALVLVVRPATNLVREAIDDVALKPNALTMTTWRAHRYVSRQSVGWFRRDLAGRTATRVRDGGAAATSCVYNTVHALAFIVAYIAGSAWLMAAIDPRLLLPLAAWLGCYAALMWWVVPRYRRASARQQDANSALTGLLVDAYANVDTLALLADRPGEERAARRVFADARQAQLGVQRLEVTMNASMDVLSGVLLVGLVGYGVALWRTGTAPLGLVAAAIALSVRITSLAEWLLDAVSALFGAVGALRQALATVAQPLEVADRPDAAALQVTAGAITFTDVSHHYGNGAGGLDRLSLDIAPGERVGLVGRSGAGKSTLVNLLLRFYDPEQGTILIDGQDIAAVTQESLRRHIAMVTQETTLLHRTVRENIGAGAVETAARAAAADRFIATLRDADGNRGYDARVGERGVRLSGGQRQRIALARALHRDAPILILDEATSALDSETEAVIQETLDRVMADRTVLAVAHRLSTIARMDRIVVLDAGRIVAQGTHQDLLHQGGLYATLWAHQSGGFLGADPS</sequence>
<evidence type="ECO:0000256" key="2">
    <source>
        <dbReference type="ARBA" id="ARBA00022692"/>
    </source>
</evidence>
<gene>
    <name evidence="10" type="ORF">ACFPIJ_44605</name>
</gene>
<evidence type="ECO:0000256" key="6">
    <source>
        <dbReference type="ARBA" id="ARBA00023136"/>
    </source>
</evidence>
<dbReference type="EMBL" id="JBHSIU010000066">
    <property type="protein sequence ID" value="MFC5004897.1"/>
    <property type="molecule type" value="Genomic_DNA"/>
</dbReference>
<dbReference type="GO" id="GO:0005524">
    <property type="term" value="F:ATP binding"/>
    <property type="evidence" value="ECO:0007669"/>
    <property type="project" value="UniProtKB-KW"/>
</dbReference>
<dbReference type="InterPro" id="IPR011527">
    <property type="entry name" value="ABC1_TM_dom"/>
</dbReference>
<dbReference type="PROSITE" id="PS00211">
    <property type="entry name" value="ABC_TRANSPORTER_1"/>
    <property type="match status" value="1"/>
</dbReference>
<evidence type="ECO:0000313" key="10">
    <source>
        <dbReference type="EMBL" id="MFC5004897.1"/>
    </source>
</evidence>
<dbReference type="Gene3D" id="1.20.1560.10">
    <property type="entry name" value="ABC transporter type 1, transmembrane domain"/>
    <property type="match status" value="1"/>
</dbReference>
<feature type="transmembrane region" description="Helical" evidence="7">
    <location>
        <begin position="183"/>
        <end position="202"/>
    </location>
</feature>
<dbReference type="InterPro" id="IPR027417">
    <property type="entry name" value="P-loop_NTPase"/>
</dbReference>
<feature type="domain" description="ABC transmembrane type-1" evidence="9">
    <location>
        <begin position="39"/>
        <end position="324"/>
    </location>
</feature>
<evidence type="ECO:0000256" key="1">
    <source>
        <dbReference type="ARBA" id="ARBA00004651"/>
    </source>
</evidence>
<dbReference type="Gene3D" id="3.40.50.300">
    <property type="entry name" value="P-loop containing nucleotide triphosphate hydrolases"/>
    <property type="match status" value="1"/>
</dbReference>
<organism evidence="10 11">
    <name type="scientific">Dactylosporangium cerinum</name>
    <dbReference type="NCBI Taxonomy" id="1434730"/>
    <lineage>
        <taxon>Bacteria</taxon>
        <taxon>Bacillati</taxon>
        <taxon>Actinomycetota</taxon>
        <taxon>Actinomycetes</taxon>
        <taxon>Micromonosporales</taxon>
        <taxon>Micromonosporaceae</taxon>
        <taxon>Dactylosporangium</taxon>
    </lineage>
</organism>
<dbReference type="InterPro" id="IPR003593">
    <property type="entry name" value="AAA+_ATPase"/>
</dbReference>
<keyword evidence="6 7" id="KW-0472">Membrane</keyword>
<comment type="subcellular location">
    <subcellularLocation>
        <location evidence="1">Cell membrane</location>
        <topology evidence="1">Multi-pass membrane protein</topology>
    </subcellularLocation>
</comment>
<keyword evidence="5 7" id="KW-1133">Transmembrane helix</keyword>
<dbReference type="InterPro" id="IPR039421">
    <property type="entry name" value="Type_1_exporter"/>
</dbReference>
<feature type="transmembrane region" description="Helical" evidence="7">
    <location>
        <begin position="154"/>
        <end position="177"/>
    </location>
</feature>
<dbReference type="InterPro" id="IPR017871">
    <property type="entry name" value="ABC_transporter-like_CS"/>
</dbReference>
<dbReference type="PROSITE" id="PS50893">
    <property type="entry name" value="ABC_TRANSPORTER_2"/>
    <property type="match status" value="1"/>
</dbReference>
<dbReference type="Pfam" id="PF00005">
    <property type="entry name" value="ABC_tran"/>
    <property type="match status" value="1"/>
</dbReference>
<dbReference type="PROSITE" id="PS50929">
    <property type="entry name" value="ABC_TM1F"/>
    <property type="match status" value="1"/>
</dbReference>
<comment type="caution">
    <text evidence="10">The sequence shown here is derived from an EMBL/GenBank/DDBJ whole genome shotgun (WGS) entry which is preliminary data.</text>
</comment>
<evidence type="ECO:0000256" key="3">
    <source>
        <dbReference type="ARBA" id="ARBA00022741"/>
    </source>
</evidence>
<dbReference type="SUPFAM" id="SSF90123">
    <property type="entry name" value="ABC transporter transmembrane region"/>
    <property type="match status" value="1"/>
</dbReference>
<dbReference type="InterPro" id="IPR003439">
    <property type="entry name" value="ABC_transporter-like_ATP-bd"/>
</dbReference>
<keyword evidence="11" id="KW-1185">Reference proteome</keyword>
<proteinExistence type="predicted"/>
<feature type="domain" description="ABC transporter" evidence="8">
    <location>
        <begin position="360"/>
        <end position="592"/>
    </location>
</feature>
<name>A0ABV9W9N1_9ACTN</name>
<keyword evidence="3" id="KW-0547">Nucleotide-binding</keyword>
<reference evidence="11" key="1">
    <citation type="journal article" date="2019" name="Int. J. Syst. Evol. Microbiol.">
        <title>The Global Catalogue of Microorganisms (GCM) 10K type strain sequencing project: providing services to taxonomists for standard genome sequencing and annotation.</title>
        <authorList>
            <consortium name="The Broad Institute Genomics Platform"/>
            <consortium name="The Broad Institute Genome Sequencing Center for Infectious Disease"/>
            <person name="Wu L."/>
            <person name="Ma J."/>
        </authorList>
    </citation>
    <scope>NUCLEOTIDE SEQUENCE [LARGE SCALE GENOMIC DNA]</scope>
    <source>
        <strain evidence="11">CGMCC 4.7152</strain>
    </source>
</reference>
<feature type="transmembrane region" description="Helical" evidence="7">
    <location>
        <begin position="271"/>
        <end position="290"/>
    </location>
</feature>
<evidence type="ECO:0000313" key="11">
    <source>
        <dbReference type="Proteomes" id="UP001595912"/>
    </source>
</evidence>
<dbReference type="SUPFAM" id="SSF52540">
    <property type="entry name" value="P-loop containing nucleoside triphosphate hydrolases"/>
    <property type="match status" value="1"/>
</dbReference>
<dbReference type="SMART" id="SM00382">
    <property type="entry name" value="AAA"/>
    <property type="match status" value="1"/>
</dbReference>
<evidence type="ECO:0000256" key="4">
    <source>
        <dbReference type="ARBA" id="ARBA00022840"/>
    </source>
</evidence>
<protein>
    <submittedName>
        <fullName evidence="10">ABC transporter ATP-binding protein</fullName>
    </submittedName>
</protein>
<dbReference type="InterPro" id="IPR036640">
    <property type="entry name" value="ABC1_TM_sf"/>
</dbReference>
<keyword evidence="2 7" id="KW-0812">Transmembrane</keyword>
<evidence type="ECO:0000259" key="9">
    <source>
        <dbReference type="PROSITE" id="PS50929"/>
    </source>
</evidence>
<dbReference type="RefSeq" id="WP_380125198.1">
    <property type="nucleotide sequence ID" value="NZ_JBHSIU010000066.1"/>
</dbReference>
<evidence type="ECO:0000256" key="7">
    <source>
        <dbReference type="SAM" id="Phobius"/>
    </source>
</evidence>
<dbReference type="PANTHER" id="PTHR24221">
    <property type="entry name" value="ATP-BINDING CASSETTE SUB-FAMILY B"/>
    <property type="match status" value="1"/>
</dbReference>